<reference evidence="2" key="1">
    <citation type="submission" date="2023-10" db="EMBL/GenBank/DDBJ databases">
        <authorList>
            <person name="Chen Y."/>
            <person name="Shah S."/>
            <person name="Dougan E. K."/>
            <person name="Thang M."/>
            <person name="Chan C."/>
        </authorList>
    </citation>
    <scope>NUCLEOTIDE SEQUENCE [LARGE SCALE GENOMIC DNA]</scope>
</reference>
<feature type="compositionally biased region" description="Basic and acidic residues" evidence="1">
    <location>
        <begin position="67"/>
        <end position="78"/>
    </location>
</feature>
<protein>
    <submittedName>
        <fullName evidence="2">Uncharacterized protein</fullName>
    </submittedName>
</protein>
<feature type="region of interest" description="Disordered" evidence="1">
    <location>
        <begin position="423"/>
        <end position="449"/>
    </location>
</feature>
<keyword evidence="3" id="KW-1185">Reference proteome</keyword>
<gene>
    <name evidence="2" type="ORF">PCOR1329_LOCUS21752</name>
</gene>
<proteinExistence type="predicted"/>
<dbReference type="Proteomes" id="UP001189429">
    <property type="component" value="Unassembled WGS sequence"/>
</dbReference>
<comment type="caution">
    <text evidence="2">The sequence shown here is derived from an EMBL/GenBank/DDBJ whole genome shotgun (WGS) entry which is preliminary data.</text>
</comment>
<dbReference type="EMBL" id="CAUYUJ010007191">
    <property type="protein sequence ID" value="CAK0819875.1"/>
    <property type="molecule type" value="Genomic_DNA"/>
</dbReference>
<evidence type="ECO:0000313" key="2">
    <source>
        <dbReference type="EMBL" id="CAK0819875.1"/>
    </source>
</evidence>
<feature type="region of interest" description="Disordered" evidence="1">
    <location>
        <begin position="27"/>
        <end position="129"/>
    </location>
</feature>
<accession>A0ABN9RL42</accession>
<feature type="region of interest" description="Disordered" evidence="1">
    <location>
        <begin position="294"/>
        <end position="373"/>
    </location>
</feature>
<sequence>MPTSETGKPAAVPVEFVSPDNYWHKEKAARWPSRNPAPGTPPVSEGIPGTPVNAPPSPEQGALGNLTERDMWDPHWDPDGNQPGRLQDVPRSAPPASPGGGAETTEAGAGSAAEVVEEEPGRRKRRATRLPQVAEPLTEQVSSILPSPSAILRKEAPPIQREVRAPWLIVGAGVVYTYDGGSHTGWIHEVFDNVAHIAADYLDGDTIPLDDKWTKPWHPEKAKDEVVVFDGPHRGLKGQVIGFEKAPDGTKIVYVRATVTSKDLLADAAVGKYVKRIEHKDVAKWRDQVKFPPVSSEPAIHRPGNGSHGTSPLMLASEAPDGSLAEEGSRGPRSVAEEPSPSARPGRSGGTPTSAAGTPAGSASAPTPSHGLKPLLARVNPVLASLMQPGAYARAPVPPGFPPPAPGQRPGWPVLGTAPRRYGRGSRKATFSRRAAAGVPFQDETEQEQGDYEKDCHACGQAAPETERAICGLVL</sequence>
<feature type="compositionally biased region" description="Low complexity" evidence="1">
    <location>
        <begin position="103"/>
        <end position="114"/>
    </location>
</feature>
<organism evidence="2 3">
    <name type="scientific">Prorocentrum cordatum</name>
    <dbReference type="NCBI Taxonomy" id="2364126"/>
    <lineage>
        <taxon>Eukaryota</taxon>
        <taxon>Sar</taxon>
        <taxon>Alveolata</taxon>
        <taxon>Dinophyceae</taxon>
        <taxon>Prorocentrales</taxon>
        <taxon>Prorocentraceae</taxon>
        <taxon>Prorocentrum</taxon>
    </lineage>
</organism>
<evidence type="ECO:0000313" key="3">
    <source>
        <dbReference type="Proteomes" id="UP001189429"/>
    </source>
</evidence>
<evidence type="ECO:0000256" key="1">
    <source>
        <dbReference type="SAM" id="MobiDB-lite"/>
    </source>
</evidence>
<name>A0ABN9RL42_9DINO</name>
<feature type="compositionally biased region" description="Low complexity" evidence="1">
    <location>
        <begin position="350"/>
        <end position="369"/>
    </location>
</feature>